<reference evidence="2 3" key="1">
    <citation type="submission" date="2009-10" db="EMBL/GenBank/DDBJ databases">
        <authorList>
            <person name="Shrivastava S."/>
            <person name="Brinkac L.B."/>
            <person name="Brown J.L."/>
            <person name="Bruce D.B."/>
            <person name="Detter C."/>
            <person name="Green L.D."/>
            <person name="Munk C.A."/>
            <person name="Rogers Y.C."/>
            <person name="Tapia R."/>
            <person name="Saunders E.S."/>
            <person name="Sims D.R."/>
            <person name="Smith L.A."/>
            <person name="Smith T.J."/>
            <person name="Sutton G."/>
            <person name="Brettin T."/>
        </authorList>
    </citation>
    <scope>NUCLEOTIDE SEQUENCE [LARGE SCALE GENOMIC DNA]</scope>
    <source>
        <strain evidence="3">D str. 1873</strain>
    </source>
</reference>
<feature type="coiled-coil region" evidence="1">
    <location>
        <begin position="315"/>
        <end position="373"/>
    </location>
</feature>
<proteinExistence type="predicted"/>
<evidence type="ECO:0000313" key="2">
    <source>
        <dbReference type="EMBL" id="EES90289.1"/>
    </source>
</evidence>
<comment type="caution">
    <text evidence="2">The sequence shown here is derived from an EMBL/GenBank/DDBJ whole genome shotgun (WGS) entry which is preliminary data.</text>
</comment>
<protein>
    <recommendedName>
        <fullName evidence="4">DUF2325 domain-containing protein</fullName>
    </recommendedName>
</protein>
<gene>
    <name evidence="2" type="ORF">CLG_B2345</name>
</gene>
<evidence type="ECO:0000256" key="1">
    <source>
        <dbReference type="SAM" id="Coils"/>
    </source>
</evidence>
<name>A0A9P2G5E7_CLOBO</name>
<sequence>MNNNTNNNRTHLDLLPFMAEAFSVNPRIYKLIDKIYNTDKIRFIAKAKENKWYNSSISQEGSIEQEYYFKKSLGILLVAREDRYITDEVLKIITKGWRYTYTYVNQHNTLSLTHFIGSYIKKKHGIDNVTDDELNSNGLMLIFMSTIYEGKALDEDDDMCKCIISTYFQRLMHLDDSYRININNISKEQKKIIRDLELKLKNNKKIKVMPSSYRFSDEQQQGMRIMPEKLSKDDKFFSSFEYIFDFEKISLISIVGADYLSSKELQELIFAYSQFQDSENINYDEFLKYIYPAIQIRYLCKEYKKAKKYFFENFDEQLYDEISKVENENRELKKSNLILQDENEKLKQEIELLKSKNRKLQDENTKLNTSKSELFALRNFVFEQSVQDNKNTTESNINNIDISKLNEVKGVIIGGRNTLQQKLKNILTNWDLISVDTLNFNVDILKNADYIFLNVNVLSHAMYYKVTEITNKINKDIYFLNNDNMDICLNEIYNKIYTTN</sequence>
<organism evidence="2 3">
    <name type="scientific">Clostridium botulinum D str. 1873</name>
    <dbReference type="NCBI Taxonomy" id="592027"/>
    <lineage>
        <taxon>Bacteria</taxon>
        <taxon>Bacillati</taxon>
        <taxon>Bacillota</taxon>
        <taxon>Clostridia</taxon>
        <taxon>Eubacteriales</taxon>
        <taxon>Clostridiaceae</taxon>
        <taxon>Clostridium</taxon>
    </lineage>
</organism>
<dbReference type="EMBL" id="ACSJ01000017">
    <property type="protein sequence ID" value="EES90289.1"/>
    <property type="molecule type" value="Genomic_DNA"/>
</dbReference>
<dbReference type="Gene3D" id="1.20.5.340">
    <property type="match status" value="1"/>
</dbReference>
<evidence type="ECO:0000313" key="3">
    <source>
        <dbReference type="Proteomes" id="UP000006160"/>
    </source>
</evidence>
<keyword evidence="1" id="KW-0175">Coiled coil</keyword>
<accession>A0A9P2G5E7</accession>
<dbReference type="Proteomes" id="UP000006160">
    <property type="component" value="Unassembled WGS sequence"/>
</dbReference>
<dbReference type="AlphaFoldDB" id="A0A9P2G5E7"/>
<evidence type="ECO:0008006" key="4">
    <source>
        <dbReference type="Google" id="ProtNLM"/>
    </source>
</evidence>